<dbReference type="KEGG" id="lcre:Pla8534_69840"/>
<reference evidence="1 2" key="1">
    <citation type="submission" date="2019-02" db="EMBL/GenBank/DDBJ databases">
        <title>Deep-cultivation of Planctomycetes and their phenomic and genomic characterization uncovers novel biology.</title>
        <authorList>
            <person name="Wiegand S."/>
            <person name="Jogler M."/>
            <person name="Boedeker C."/>
            <person name="Pinto D."/>
            <person name="Vollmers J."/>
            <person name="Rivas-Marin E."/>
            <person name="Kohn T."/>
            <person name="Peeters S.H."/>
            <person name="Heuer A."/>
            <person name="Rast P."/>
            <person name="Oberbeckmann S."/>
            <person name="Bunk B."/>
            <person name="Jeske O."/>
            <person name="Meyerdierks A."/>
            <person name="Storesund J.E."/>
            <person name="Kallscheuer N."/>
            <person name="Luecker S."/>
            <person name="Lage O.M."/>
            <person name="Pohl T."/>
            <person name="Merkel B.J."/>
            <person name="Hornburger P."/>
            <person name="Mueller R.-W."/>
            <person name="Bruemmer F."/>
            <person name="Labrenz M."/>
            <person name="Spormann A.M."/>
            <person name="Op den Camp H."/>
            <person name="Overmann J."/>
            <person name="Amann R."/>
            <person name="Jetten M.S.M."/>
            <person name="Mascher T."/>
            <person name="Medema M.H."/>
            <person name="Devos D.P."/>
            <person name="Kaster A.-K."/>
            <person name="Ovreas L."/>
            <person name="Rohde M."/>
            <person name="Galperin M.Y."/>
            <person name="Jogler C."/>
        </authorList>
    </citation>
    <scope>NUCLEOTIDE SEQUENCE [LARGE SCALE GENOMIC DNA]</scope>
    <source>
        <strain evidence="1 2">Pla85_3_4</strain>
    </source>
</reference>
<evidence type="ECO:0000313" key="2">
    <source>
        <dbReference type="Proteomes" id="UP000317648"/>
    </source>
</evidence>
<dbReference type="AlphaFoldDB" id="A0A518E4S6"/>
<dbReference type="EMBL" id="CP036433">
    <property type="protein sequence ID" value="QDU99073.1"/>
    <property type="molecule type" value="Genomic_DNA"/>
</dbReference>
<protein>
    <recommendedName>
        <fullName evidence="3">Neutral/alkaline non-lysosomal ceramidase</fullName>
    </recommendedName>
</protein>
<dbReference type="PROSITE" id="PS51318">
    <property type="entry name" value="TAT"/>
    <property type="match status" value="1"/>
</dbReference>
<dbReference type="Proteomes" id="UP000317648">
    <property type="component" value="Chromosome"/>
</dbReference>
<gene>
    <name evidence="1" type="ORF">Pla8534_69840</name>
</gene>
<dbReference type="OrthoDB" id="233892at2"/>
<keyword evidence="2" id="KW-1185">Reference proteome</keyword>
<name>A0A518E4S6_9BACT</name>
<proteinExistence type="predicted"/>
<sequence>MPLSTRREWLSAAAAVGAASLAPQNLFAQEVPPDGFHLATFSADITPPLGHPLLAGWRKPAEKILDRLQARGIVLRGAGAPIVLAALDWCELRNDAYDFVRDALADATGTQRQRVLLACVHQHDTPLMDLEAGRLLAGVGLEGRMFDLDFFQQAISDTAQAAKKCLTRRQRITHLGVGQATVQKIACNRRVQLPGQRPTFSRYSFTRDQAIRDAPEGLIDPLLKTISFWQDDRPLAAVSCYATHPMTYYGRGEVSTDFVGLARAQRQRDNADVFQMFVTGCGGDLTAAKYNTGTSDGRQELAGRLVDGMVDAWEATQRTPLKQIAFRCGELQLPPETAGSLAPAALEAKLADTTASYQERCIAALGLSWQKRCAAGQPIDLPVVDFGDALLTLLPAEAFVAFGLAAQKMSPEQLVMAVGYGECAPGYLPTASARKEGFVHEHAYTWTAPGAEAALLQTLRTTLPARR</sequence>
<organism evidence="1 2">
    <name type="scientific">Lignipirellula cremea</name>
    <dbReference type="NCBI Taxonomy" id="2528010"/>
    <lineage>
        <taxon>Bacteria</taxon>
        <taxon>Pseudomonadati</taxon>
        <taxon>Planctomycetota</taxon>
        <taxon>Planctomycetia</taxon>
        <taxon>Pirellulales</taxon>
        <taxon>Pirellulaceae</taxon>
        <taxon>Lignipirellula</taxon>
    </lineage>
</organism>
<accession>A0A518E4S6</accession>
<dbReference type="InterPro" id="IPR006311">
    <property type="entry name" value="TAT_signal"/>
</dbReference>
<evidence type="ECO:0000313" key="1">
    <source>
        <dbReference type="EMBL" id="QDU99073.1"/>
    </source>
</evidence>
<dbReference type="RefSeq" id="WP_145058808.1">
    <property type="nucleotide sequence ID" value="NZ_CP036433.1"/>
</dbReference>
<evidence type="ECO:0008006" key="3">
    <source>
        <dbReference type="Google" id="ProtNLM"/>
    </source>
</evidence>